<keyword evidence="2" id="KW-1185">Reference proteome</keyword>
<dbReference type="EMBL" id="QJKJ01003625">
    <property type="protein sequence ID" value="RDX97543.1"/>
    <property type="molecule type" value="Genomic_DNA"/>
</dbReference>
<feature type="non-terminal residue" evidence="1">
    <location>
        <position position="1"/>
    </location>
</feature>
<dbReference type="AlphaFoldDB" id="A0A371H4F9"/>
<dbReference type="OrthoDB" id="6157735at2759"/>
<sequence length="167" mass="19438">MKHPIEDHSLFGINIIVELVEDYMQLGTSLVEISNFVETTHVLDTSNSMMNVRPIGQQQRRLNTTILDVDKKEVMKLLAAGIIYPILDNQWVSPVQVVPKKSKMTVIKNQNDELLLTRIQHYWRVCIDYRKLNQATRKDHFPLPFIDQVLERLLDKSHYCFLDGFSG</sequence>
<organism evidence="1 2">
    <name type="scientific">Mucuna pruriens</name>
    <name type="common">Velvet bean</name>
    <name type="synonym">Dolichos pruriens</name>
    <dbReference type="NCBI Taxonomy" id="157652"/>
    <lineage>
        <taxon>Eukaryota</taxon>
        <taxon>Viridiplantae</taxon>
        <taxon>Streptophyta</taxon>
        <taxon>Embryophyta</taxon>
        <taxon>Tracheophyta</taxon>
        <taxon>Spermatophyta</taxon>
        <taxon>Magnoliopsida</taxon>
        <taxon>eudicotyledons</taxon>
        <taxon>Gunneridae</taxon>
        <taxon>Pentapetalae</taxon>
        <taxon>rosids</taxon>
        <taxon>fabids</taxon>
        <taxon>Fabales</taxon>
        <taxon>Fabaceae</taxon>
        <taxon>Papilionoideae</taxon>
        <taxon>50 kb inversion clade</taxon>
        <taxon>NPAAA clade</taxon>
        <taxon>indigoferoid/millettioid clade</taxon>
        <taxon>Phaseoleae</taxon>
        <taxon>Mucuna</taxon>
    </lineage>
</organism>
<reference evidence="1" key="1">
    <citation type="submission" date="2018-05" db="EMBL/GenBank/DDBJ databases">
        <title>Draft genome of Mucuna pruriens seed.</title>
        <authorList>
            <person name="Nnadi N.E."/>
            <person name="Vos R."/>
            <person name="Hasami M.H."/>
            <person name="Devisetty U.K."/>
            <person name="Aguiy J.C."/>
        </authorList>
    </citation>
    <scope>NUCLEOTIDE SEQUENCE [LARGE SCALE GENOMIC DNA]</scope>
    <source>
        <strain evidence="1">JCA_2017</strain>
    </source>
</reference>
<protein>
    <submittedName>
        <fullName evidence="1">Retrovirus-related Pol polyprotein</fullName>
    </submittedName>
</protein>
<dbReference type="PANTHER" id="PTHR24559:SF444">
    <property type="entry name" value="REVERSE TRANSCRIPTASE DOMAIN-CONTAINING PROTEIN"/>
    <property type="match status" value="1"/>
</dbReference>
<dbReference type="InterPro" id="IPR043502">
    <property type="entry name" value="DNA/RNA_pol_sf"/>
</dbReference>
<name>A0A371H4F9_MUCPR</name>
<proteinExistence type="predicted"/>
<dbReference type="SUPFAM" id="SSF56672">
    <property type="entry name" value="DNA/RNA polymerases"/>
    <property type="match status" value="1"/>
</dbReference>
<evidence type="ECO:0000313" key="1">
    <source>
        <dbReference type="EMBL" id="RDX97543.1"/>
    </source>
</evidence>
<dbReference type="PANTHER" id="PTHR24559">
    <property type="entry name" value="TRANSPOSON TY3-I GAG-POL POLYPROTEIN"/>
    <property type="match status" value="1"/>
</dbReference>
<accession>A0A371H4F9</accession>
<dbReference type="InterPro" id="IPR053134">
    <property type="entry name" value="RNA-dir_DNA_polymerase"/>
</dbReference>
<gene>
    <name evidence="1" type="primary">POL</name>
    <name evidence="1" type="ORF">CR513_19682</name>
</gene>
<dbReference type="Proteomes" id="UP000257109">
    <property type="component" value="Unassembled WGS sequence"/>
</dbReference>
<dbReference type="Gene3D" id="3.10.10.10">
    <property type="entry name" value="HIV Type 1 Reverse Transcriptase, subunit A, domain 1"/>
    <property type="match status" value="1"/>
</dbReference>
<comment type="caution">
    <text evidence="1">The sequence shown here is derived from an EMBL/GenBank/DDBJ whole genome shotgun (WGS) entry which is preliminary data.</text>
</comment>
<evidence type="ECO:0000313" key="2">
    <source>
        <dbReference type="Proteomes" id="UP000257109"/>
    </source>
</evidence>